<dbReference type="Proteomes" id="UP000808337">
    <property type="component" value="Unassembled WGS sequence"/>
</dbReference>
<name>A0A9D7SX07_9BACT</name>
<evidence type="ECO:0000313" key="3">
    <source>
        <dbReference type="Proteomes" id="UP000808337"/>
    </source>
</evidence>
<dbReference type="InterPro" id="IPR028994">
    <property type="entry name" value="Integrin_alpha_N"/>
</dbReference>
<dbReference type="AlphaFoldDB" id="A0A9D7SX07"/>
<comment type="caution">
    <text evidence="2">The sequence shown here is derived from an EMBL/GenBank/DDBJ whole genome shotgun (WGS) entry which is preliminary data.</text>
</comment>
<reference evidence="2 3" key="1">
    <citation type="submission" date="2020-10" db="EMBL/GenBank/DDBJ databases">
        <title>Connecting structure to function with the recovery of over 1000 high-quality activated sludge metagenome-assembled genomes encoding full-length rRNA genes using long-read sequencing.</title>
        <authorList>
            <person name="Singleton C.M."/>
            <person name="Petriglieri F."/>
            <person name="Kristensen J.M."/>
            <person name="Kirkegaard R.H."/>
            <person name="Michaelsen T.Y."/>
            <person name="Andersen M.H."/>
            <person name="Karst S.M."/>
            <person name="Dueholm M.S."/>
            <person name="Nielsen P.H."/>
            <person name="Albertsen M."/>
        </authorList>
    </citation>
    <scope>NUCLEOTIDE SEQUENCE [LARGE SCALE GENOMIC DNA]</scope>
    <source>
        <strain evidence="2">Ribe_18-Q3-R11-54_MAXAC.273</strain>
    </source>
</reference>
<dbReference type="PANTHER" id="PTHR36220">
    <property type="entry name" value="UNNAMED PRODUCT"/>
    <property type="match status" value="1"/>
</dbReference>
<dbReference type="InterPro" id="IPR011043">
    <property type="entry name" value="Gal_Oxase/kelch_b-propeller"/>
</dbReference>
<evidence type="ECO:0000256" key="1">
    <source>
        <dbReference type="ARBA" id="ARBA00022729"/>
    </source>
</evidence>
<protein>
    <recommendedName>
        <fullName evidence="4">PKD domain-containing protein</fullName>
    </recommendedName>
</protein>
<dbReference type="Pfam" id="PF14312">
    <property type="entry name" value="FG-GAP_2"/>
    <property type="match status" value="6"/>
</dbReference>
<gene>
    <name evidence="2" type="ORF">IPP15_15380</name>
</gene>
<dbReference type="PANTHER" id="PTHR36220:SF1">
    <property type="entry name" value="GAMMA TUBULIN COMPLEX COMPONENT C-TERMINAL DOMAIN-CONTAINING PROTEIN"/>
    <property type="match status" value="1"/>
</dbReference>
<keyword evidence="1" id="KW-0732">Signal</keyword>
<organism evidence="2 3">
    <name type="scientific">Candidatus Opimibacter skivensis</name>
    <dbReference type="NCBI Taxonomy" id="2982028"/>
    <lineage>
        <taxon>Bacteria</taxon>
        <taxon>Pseudomonadati</taxon>
        <taxon>Bacteroidota</taxon>
        <taxon>Saprospiria</taxon>
        <taxon>Saprospirales</taxon>
        <taxon>Saprospiraceae</taxon>
        <taxon>Candidatus Opimibacter</taxon>
    </lineage>
</organism>
<dbReference type="EMBL" id="JADKGY010000025">
    <property type="protein sequence ID" value="MBK9983729.1"/>
    <property type="molecule type" value="Genomic_DNA"/>
</dbReference>
<dbReference type="InterPro" id="IPR013517">
    <property type="entry name" value="FG-GAP"/>
</dbReference>
<sequence>MKTNTVIIIPVSILFFLSHFISAQNVGIGTITPVEKLDVDGNVKADTLKPNALQLLPNAGTGKILTSDVTGNASWESLILAPPANPGGNVGYGVWGDCGTNGNIAAYQPMADTAANEADTYGGTVSISGNFAIVGSNTDDETFQNQGSVTFYQFNGSTWQLLEKLTDPDAGANDVFGTSVSISGAYAIVGAPFDSDIFSQQGSASIYQFNGSNWQLMQKITDPDGQTGYQFGFSVSISGDYAIIGAPMQMMEGHFLQGSASIYYYDGSTWTLMDKVTNPSGAAADNFGYAVAISNGYAIIGAINDDESHENQGSASIFQFNGSNWVLMNKVLDATSGFNDNFGYSVSISGQYAIVGSIYDDINYSNQGSASIYHYNGTNWVMMQKISELVGGDEDNFGTCVALCGPYALVGSARDDVGTNNSQGSASLFQRIGSCWQQMQLITDPAGVSPDLFGTSCALDCTTKRFLIGARGFQNSRGKVVFGKIN</sequence>
<dbReference type="SUPFAM" id="SSF50965">
    <property type="entry name" value="Galactose oxidase, central domain"/>
    <property type="match status" value="1"/>
</dbReference>
<proteinExistence type="predicted"/>
<evidence type="ECO:0008006" key="4">
    <source>
        <dbReference type="Google" id="ProtNLM"/>
    </source>
</evidence>
<dbReference type="Gene3D" id="2.130.10.130">
    <property type="entry name" value="Integrin alpha, N-terminal"/>
    <property type="match status" value="2"/>
</dbReference>
<accession>A0A9D7SX07</accession>
<evidence type="ECO:0000313" key="2">
    <source>
        <dbReference type="EMBL" id="MBK9983729.1"/>
    </source>
</evidence>